<name>A8SKC3_9FIRM</name>
<sequence length="41" mass="5267">MAFLILSSYFVEFYKKIWYNKKRHEFYTIIIISNKYNIRRE</sequence>
<reference evidence="1 2" key="2">
    <citation type="submission" date="2007-09" db="EMBL/GenBank/DDBJ databases">
        <authorList>
            <person name="Fulton L."/>
            <person name="Clifton S."/>
            <person name="Fulton B."/>
            <person name="Xu J."/>
            <person name="Minx P."/>
            <person name="Pepin K.H."/>
            <person name="Johnson M."/>
            <person name="Thiruvilangam P."/>
            <person name="Bhonagiri V."/>
            <person name="Nash W.E."/>
            <person name="Mardis E.R."/>
            <person name="Wilson R.K."/>
        </authorList>
    </citation>
    <scope>NUCLEOTIDE SEQUENCE [LARGE SCALE GENOMIC DNA]</scope>
    <source>
        <strain evidence="1 2">ATCC 33270</strain>
    </source>
</reference>
<organism evidence="1 2">
    <name type="scientific">Parvimonas micra ATCC 33270</name>
    <dbReference type="NCBI Taxonomy" id="411465"/>
    <lineage>
        <taxon>Bacteria</taxon>
        <taxon>Bacillati</taxon>
        <taxon>Bacillota</taxon>
        <taxon>Tissierellia</taxon>
        <taxon>Tissierellales</taxon>
        <taxon>Peptoniphilaceae</taxon>
        <taxon>Parvimonas</taxon>
    </lineage>
</organism>
<dbReference type="Proteomes" id="UP000003162">
    <property type="component" value="Unassembled WGS sequence"/>
</dbReference>
<accession>A8SKC3</accession>
<dbReference type="EMBL" id="ABEE02000016">
    <property type="protein sequence ID" value="EDP24061.1"/>
    <property type="molecule type" value="Genomic_DNA"/>
</dbReference>
<protein>
    <submittedName>
        <fullName evidence="1">Uncharacterized protein</fullName>
    </submittedName>
</protein>
<proteinExistence type="predicted"/>
<dbReference type="AlphaFoldDB" id="A8SKC3"/>
<comment type="caution">
    <text evidence="1">The sequence shown here is derived from an EMBL/GenBank/DDBJ whole genome shotgun (WGS) entry which is preliminary data.</text>
</comment>
<reference evidence="1 2" key="1">
    <citation type="submission" date="2007-09" db="EMBL/GenBank/DDBJ databases">
        <title>Draft genome sequence of Peptostreptococcus micros (ATCC 33270).</title>
        <authorList>
            <person name="Sudarsanam P."/>
            <person name="Ley R."/>
            <person name="Guruge J."/>
            <person name="Turnbaugh P.J."/>
            <person name="Mahowald M."/>
            <person name="Liep D."/>
            <person name="Gordon J."/>
        </authorList>
    </citation>
    <scope>NUCLEOTIDE SEQUENCE [LARGE SCALE GENOMIC DNA]</scope>
    <source>
        <strain evidence="1 2">ATCC 33270</strain>
    </source>
</reference>
<gene>
    <name evidence="1" type="ORF">PEPMIC_00640</name>
</gene>
<dbReference type="HOGENOM" id="CLU_3274024_0_0_9"/>
<evidence type="ECO:0000313" key="2">
    <source>
        <dbReference type="Proteomes" id="UP000003162"/>
    </source>
</evidence>
<evidence type="ECO:0000313" key="1">
    <source>
        <dbReference type="EMBL" id="EDP24061.1"/>
    </source>
</evidence>